<name>A0ABD3S3U2_9LAMI</name>
<feature type="signal peptide" evidence="12">
    <location>
        <begin position="1"/>
        <end position="20"/>
    </location>
</feature>
<accession>A0ABD3S3U2</accession>
<keyword evidence="3" id="KW-1003">Cell membrane</keyword>
<keyword evidence="6" id="KW-0654">Proteoglycan</keyword>
<evidence type="ECO:0000256" key="7">
    <source>
        <dbReference type="ARBA" id="ARBA00023136"/>
    </source>
</evidence>
<feature type="domain" description="FAS1" evidence="13">
    <location>
        <begin position="20"/>
        <end position="167"/>
    </location>
</feature>
<dbReference type="AlphaFoldDB" id="A0ABD3S3U2"/>
<dbReference type="InterPro" id="IPR033254">
    <property type="entry name" value="Plant_FLA"/>
</dbReference>
<keyword evidence="15" id="KW-1185">Reference proteome</keyword>
<evidence type="ECO:0000313" key="15">
    <source>
        <dbReference type="Proteomes" id="UP001634393"/>
    </source>
</evidence>
<gene>
    <name evidence="14" type="ORF">ACJIZ3_005012</name>
</gene>
<feature type="compositionally biased region" description="Low complexity" evidence="11">
    <location>
        <begin position="206"/>
        <end position="215"/>
    </location>
</feature>
<dbReference type="PANTHER" id="PTHR32382:SF78">
    <property type="entry name" value="MUCIN-1-LIKE"/>
    <property type="match status" value="1"/>
</dbReference>
<dbReference type="InterPro" id="IPR036378">
    <property type="entry name" value="FAS1_dom_sf"/>
</dbReference>
<evidence type="ECO:0000256" key="12">
    <source>
        <dbReference type="SAM" id="SignalP"/>
    </source>
</evidence>
<dbReference type="GO" id="GO:0005886">
    <property type="term" value="C:plasma membrane"/>
    <property type="evidence" value="ECO:0007669"/>
    <property type="project" value="UniProtKB-SubCell"/>
</dbReference>
<feature type="region of interest" description="Disordered" evidence="11">
    <location>
        <begin position="174"/>
        <end position="257"/>
    </location>
</feature>
<keyword evidence="8" id="KW-0325">Glycoprotein</keyword>
<evidence type="ECO:0000256" key="4">
    <source>
        <dbReference type="ARBA" id="ARBA00022622"/>
    </source>
</evidence>
<evidence type="ECO:0000313" key="14">
    <source>
        <dbReference type="EMBL" id="KAL3819107.1"/>
    </source>
</evidence>
<feature type="chain" id="PRO_5044797818" description="FAS1 domain-containing protein" evidence="12">
    <location>
        <begin position="21"/>
        <end position="282"/>
    </location>
</feature>
<dbReference type="PROSITE" id="PS50213">
    <property type="entry name" value="FAS1"/>
    <property type="match status" value="1"/>
</dbReference>
<dbReference type="EMBL" id="JBJXBP010000007">
    <property type="protein sequence ID" value="KAL3819107.1"/>
    <property type="molecule type" value="Genomic_DNA"/>
</dbReference>
<evidence type="ECO:0000256" key="8">
    <source>
        <dbReference type="ARBA" id="ARBA00023180"/>
    </source>
</evidence>
<dbReference type="InterPro" id="IPR000782">
    <property type="entry name" value="FAS1_domain"/>
</dbReference>
<reference evidence="14 15" key="1">
    <citation type="submission" date="2024-12" db="EMBL/GenBank/DDBJ databases">
        <title>The unique morphological basis and parallel evolutionary history of personate flowers in Penstemon.</title>
        <authorList>
            <person name="Depatie T.H."/>
            <person name="Wessinger C.A."/>
        </authorList>
    </citation>
    <scope>NUCLEOTIDE SEQUENCE [LARGE SCALE GENOMIC DNA]</scope>
    <source>
        <strain evidence="14">WTNN_2</strain>
        <tissue evidence="14">Leaf</tissue>
    </source>
</reference>
<evidence type="ECO:0000256" key="9">
    <source>
        <dbReference type="ARBA" id="ARBA00023288"/>
    </source>
</evidence>
<organism evidence="14 15">
    <name type="scientific">Penstemon smallii</name>
    <dbReference type="NCBI Taxonomy" id="265156"/>
    <lineage>
        <taxon>Eukaryota</taxon>
        <taxon>Viridiplantae</taxon>
        <taxon>Streptophyta</taxon>
        <taxon>Embryophyta</taxon>
        <taxon>Tracheophyta</taxon>
        <taxon>Spermatophyta</taxon>
        <taxon>Magnoliopsida</taxon>
        <taxon>eudicotyledons</taxon>
        <taxon>Gunneridae</taxon>
        <taxon>Pentapetalae</taxon>
        <taxon>asterids</taxon>
        <taxon>lamiids</taxon>
        <taxon>Lamiales</taxon>
        <taxon>Plantaginaceae</taxon>
        <taxon>Cheloneae</taxon>
        <taxon>Penstemon</taxon>
    </lineage>
</organism>
<sequence length="282" mass="29200">MNVKLSIFFSLLFLFHKASAFNITRVLGAYPDFSSFNTLLTKTNLAGEINSRQTITILAVENSILSPLSGRPLNVLKNILSVHVILDYYDVQKVQKLPNGTAILTTLFQSTGLARGQQGFLNVTDLSTSSVAFGSAVPGSILGSNLVKSVASQPYNLSVLHVSNVIIPQGIDATATSPAPSRGPSASPRVSPTPSVSPNMSPHVAPPTTSEAPAPSDGPSTAQSPTPVAYAPTADPPTADAPAANAPAADAPPVEDSGSALQIGLNVVYTVVLTTLFLASRN</sequence>
<feature type="compositionally biased region" description="Low complexity" evidence="11">
    <location>
        <begin position="174"/>
        <end position="198"/>
    </location>
</feature>
<evidence type="ECO:0000259" key="13">
    <source>
        <dbReference type="PROSITE" id="PS50213"/>
    </source>
</evidence>
<comment type="similarity">
    <text evidence="2">Belongs to the fasciclin-like AGP family.</text>
</comment>
<evidence type="ECO:0000256" key="11">
    <source>
        <dbReference type="SAM" id="MobiDB-lite"/>
    </source>
</evidence>
<keyword evidence="7" id="KW-0472">Membrane</keyword>
<evidence type="ECO:0000256" key="6">
    <source>
        <dbReference type="ARBA" id="ARBA00022974"/>
    </source>
</evidence>
<comment type="caution">
    <text evidence="14">The sequence shown here is derived from an EMBL/GenBank/DDBJ whole genome shotgun (WGS) entry which is preliminary data.</text>
</comment>
<dbReference type="FunFam" id="2.30.180.10:FF:000015">
    <property type="entry name" value="Fasciclin-like arabinogalactan protein 3"/>
    <property type="match status" value="1"/>
</dbReference>
<keyword evidence="5 12" id="KW-0732">Signal</keyword>
<evidence type="ECO:0000256" key="10">
    <source>
        <dbReference type="ARBA" id="ARBA00024686"/>
    </source>
</evidence>
<comment type="subcellular location">
    <subcellularLocation>
        <location evidence="1">Cell membrane</location>
        <topology evidence="1">Lipid-anchor</topology>
        <topology evidence="1">GPI-anchor</topology>
    </subcellularLocation>
</comment>
<evidence type="ECO:0000256" key="3">
    <source>
        <dbReference type="ARBA" id="ARBA00022475"/>
    </source>
</evidence>
<evidence type="ECO:0000256" key="1">
    <source>
        <dbReference type="ARBA" id="ARBA00004609"/>
    </source>
</evidence>
<feature type="compositionally biased region" description="Low complexity" evidence="11">
    <location>
        <begin position="225"/>
        <end position="252"/>
    </location>
</feature>
<dbReference type="SUPFAM" id="SSF82153">
    <property type="entry name" value="FAS1 domain"/>
    <property type="match status" value="1"/>
</dbReference>
<proteinExistence type="inferred from homology"/>
<dbReference type="PANTHER" id="PTHR32382">
    <property type="entry name" value="FASCICLIN-LIKE ARABINOGALACTAN PROTEIN"/>
    <property type="match status" value="1"/>
</dbReference>
<dbReference type="GO" id="GO:0098552">
    <property type="term" value="C:side of membrane"/>
    <property type="evidence" value="ECO:0007669"/>
    <property type="project" value="UniProtKB-KW"/>
</dbReference>
<evidence type="ECO:0000256" key="5">
    <source>
        <dbReference type="ARBA" id="ARBA00022729"/>
    </source>
</evidence>
<keyword evidence="9" id="KW-0449">Lipoprotein</keyword>
<dbReference type="Gene3D" id="2.30.180.10">
    <property type="entry name" value="FAS1 domain"/>
    <property type="match status" value="1"/>
</dbReference>
<dbReference type="Proteomes" id="UP001634393">
    <property type="component" value="Unassembled WGS sequence"/>
</dbReference>
<protein>
    <recommendedName>
        <fullName evidence="13">FAS1 domain-containing protein</fullName>
    </recommendedName>
</protein>
<evidence type="ECO:0000256" key="2">
    <source>
        <dbReference type="ARBA" id="ARBA00007843"/>
    </source>
</evidence>
<keyword evidence="4" id="KW-0336">GPI-anchor</keyword>
<comment type="function">
    <text evidence="10">May be a cell surface adhesion protein.</text>
</comment>